<dbReference type="GO" id="GO:0004497">
    <property type="term" value="F:monooxygenase activity"/>
    <property type="evidence" value="ECO:0007669"/>
    <property type="project" value="UniProtKB-KW"/>
</dbReference>
<keyword evidence="2" id="KW-0560">Oxidoreductase</keyword>
<protein>
    <submittedName>
        <fullName evidence="2">Antibiotic biosynthesis monooxygenase</fullName>
    </submittedName>
</protein>
<dbReference type="AlphaFoldDB" id="A0A643G0B7"/>
<dbReference type="EMBL" id="CP062806">
    <property type="protein sequence ID" value="QOT82006.1"/>
    <property type="molecule type" value="Genomic_DNA"/>
</dbReference>
<feature type="domain" description="ABM" evidence="1">
    <location>
        <begin position="2"/>
        <end position="89"/>
    </location>
</feature>
<dbReference type="GeneID" id="98406983"/>
<dbReference type="PROSITE" id="PS51725">
    <property type="entry name" value="ABM"/>
    <property type="match status" value="1"/>
</dbReference>
<dbReference type="InterPro" id="IPR050744">
    <property type="entry name" value="AI-2_Isomerase_LsrG"/>
</dbReference>
<evidence type="ECO:0000313" key="2">
    <source>
        <dbReference type="EMBL" id="QOT82006.1"/>
    </source>
</evidence>
<dbReference type="Gene3D" id="3.30.70.100">
    <property type="match status" value="1"/>
</dbReference>
<dbReference type="InterPro" id="IPR007138">
    <property type="entry name" value="ABM_dom"/>
</dbReference>
<keyword evidence="2" id="KW-0614">Plasmid</keyword>
<evidence type="ECO:0000259" key="1">
    <source>
        <dbReference type="PROSITE" id="PS51725"/>
    </source>
</evidence>
<reference evidence="2 3" key="1">
    <citation type="submission" date="2020-10" db="EMBL/GenBank/DDBJ databases">
        <title>Complete genome sequence of Cupriavidus basilensis CCUG 49340T.</title>
        <authorList>
            <person name="Salva-Serra F."/>
            <person name="Donoso R.A."/>
            <person name="Cho K.H."/>
            <person name="Yoo J.A."/>
            <person name="Lee K."/>
            <person name="Yoon S.-H."/>
            <person name="Perez-Pantoja D."/>
            <person name="Moore E.R.B."/>
        </authorList>
    </citation>
    <scope>NUCLEOTIDE SEQUENCE [LARGE SCALE GENOMIC DNA]</scope>
    <source>
        <strain evidence="3">CCUG 49340</strain>
        <plasmid evidence="2 3">pRK1-2</plasmid>
    </source>
</reference>
<name>A0A643G0B7_9BURK</name>
<dbReference type="InterPro" id="IPR011008">
    <property type="entry name" value="Dimeric_a/b-barrel"/>
</dbReference>
<dbReference type="PANTHER" id="PTHR33336:SF3">
    <property type="entry name" value="ABM DOMAIN-CONTAINING PROTEIN"/>
    <property type="match status" value="1"/>
</dbReference>
<organism evidence="2 3">
    <name type="scientific">Cupriavidus basilensis</name>
    <dbReference type="NCBI Taxonomy" id="68895"/>
    <lineage>
        <taxon>Bacteria</taxon>
        <taxon>Pseudomonadati</taxon>
        <taxon>Pseudomonadota</taxon>
        <taxon>Betaproteobacteria</taxon>
        <taxon>Burkholderiales</taxon>
        <taxon>Burkholderiaceae</taxon>
        <taxon>Cupriavidus</taxon>
    </lineage>
</organism>
<keyword evidence="2" id="KW-0503">Monooxygenase</keyword>
<dbReference type="Proteomes" id="UP000397656">
    <property type="component" value="Plasmid pRK1-2"/>
</dbReference>
<gene>
    <name evidence="2" type="ORF">F7R26_039115</name>
</gene>
<geneLocation type="plasmid" evidence="2 3">
    <name>pRK1-2</name>
</geneLocation>
<accession>A0A643G0B7</accession>
<proteinExistence type="predicted"/>
<evidence type="ECO:0000313" key="3">
    <source>
        <dbReference type="Proteomes" id="UP000397656"/>
    </source>
</evidence>
<dbReference type="Pfam" id="PF03992">
    <property type="entry name" value="ABM"/>
    <property type="match status" value="1"/>
</dbReference>
<dbReference type="PANTHER" id="PTHR33336">
    <property type="entry name" value="QUINOL MONOOXYGENASE YGIN-RELATED"/>
    <property type="match status" value="1"/>
</dbReference>
<sequence length="93" mass="10393">MLAVIAQIKVKSGSEAQFEELANQLANASRREEGCLEYGLWRTDVVGQYTFIERYKDPAAADAHRKSEHFRQIGRAMGAHMEGTPTIVRLTAV</sequence>
<dbReference type="SUPFAM" id="SSF54909">
    <property type="entry name" value="Dimeric alpha+beta barrel"/>
    <property type="match status" value="1"/>
</dbReference>
<dbReference type="RefSeq" id="WP_150984870.1">
    <property type="nucleotide sequence ID" value="NZ_CP062806.1"/>
</dbReference>